<feature type="chain" id="PRO_5043898382" evidence="1">
    <location>
        <begin position="23"/>
        <end position="113"/>
    </location>
</feature>
<dbReference type="EMBL" id="CAXLJL010000245">
    <property type="protein sequence ID" value="CAL5135141.1"/>
    <property type="molecule type" value="Genomic_DNA"/>
</dbReference>
<name>A0AAV2TE40_CALDB</name>
<reference evidence="2" key="1">
    <citation type="submission" date="2024-06" db="EMBL/GenBank/DDBJ databases">
        <authorList>
            <person name="Liu X."/>
            <person name="Lenzi L."/>
            <person name="Haldenby T S."/>
            <person name="Uol C."/>
        </authorList>
    </citation>
    <scope>NUCLEOTIDE SEQUENCE</scope>
</reference>
<gene>
    <name evidence="2" type="ORF">CDAUBV1_LOCUS9323</name>
</gene>
<protein>
    <submittedName>
        <fullName evidence="2">Uncharacterized protein</fullName>
    </submittedName>
</protein>
<keyword evidence="1" id="KW-0732">Signal</keyword>
<accession>A0AAV2TE40</accession>
<dbReference type="AlphaFoldDB" id="A0AAV2TE40"/>
<evidence type="ECO:0000313" key="3">
    <source>
        <dbReference type="Proteomes" id="UP001497525"/>
    </source>
</evidence>
<organism evidence="2 3">
    <name type="scientific">Calicophoron daubneyi</name>
    <name type="common">Rumen fluke</name>
    <name type="synonym">Paramphistomum daubneyi</name>
    <dbReference type="NCBI Taxonomy" id="300641"/>
    <lineage>
        <taxon>Eukaryota</taxon>
        <taxon>Metazoa</taxon>
        <taxon>Spiralia</taxon>
        <taxon>Lophotrochozoa</taxon>
        <taxon>Platyhelminthes</taxon>
        <taxon>Trematoda</taxon>
        <taxon>Digenea</taxon>
        <taxon>Plagiorchiida</taxon>
        <taxon>Pronocephalata</taxon>
        <taxon>Paramphistomoidea</taxon>
        <taxon>Paramphistomidae</taxon>
        <taxon>Calicophoron</taxon>
    </lineage>
</organism>
<evidence type="ECO:0000256" key="1">
    <source>
        <dbReference type="SAM" id="SignalP"/>
    </source>
</evidence>
<comment type="caution">
    <text evidence="2">The sequence shown here is derived from an EMBL/GenBank/DDBJ whole genome shotgun (WGS) entry which is preliminary data.</text>
</comment>
<dbReference type="Proteomes" id="UP001497525">
    <property type="component" value="Unassembled WGS sequence"/>
</dbReference>
<evidence type="ECO:0000313" key="2">
    <source>
        <dbReference type="EMBL" id="CAL5135141.1"/>
    </source>
</evidence>
<sequence>MSLVKYLSLTAVLLCVFSSAAPTEMMYSNGDYIFNDTLQASDVRPLKEDGESLEDVVRDSEEEVINQSGKPVVSPVRVRIGRNWRLRSCIRKCFFLNSKCHQKCVKKYALREK</sequence>
<proteinExistence type="predicted"/>
<feature type="signal peptide" evidence="1">
    <location>
        <begin position="1"/>
        <end position="22"/>
    </location>
</feature>